<accession>A0ABS6EQU8</accession>
<gene>
    <name evidence="3" type="ORF">KQI75_05365</name>
</gene>
<keyword evidence="1" id="KW-1133">Transmembrane helix</keyword>
<organism evidence="3 4">
    <name type="scientific">Butyricicoccus intestinisimiae</name>
    <dbReference type="NCBI Taxonomy" id="2841509"/>
    <lineage>
        <taxon>Bacteria</taxon>
        <taxon>Bacillati</taxon>
        <taxon>Bacillota</taxon>
        <taxon>Clostridia</taxon>
        <taxon>Eubacteriales</taxon>
        <taxon>Butyricicoccaceae</taxon>
        <taxon>Butyricicoccus</taxon>
    </lineage>
</organism>
<dbReference type="Proteomes" id="UP000783588">
    <property type="component" value="Unassembled WGS sequence"/>
</dbReference>
<dbReference type="RefSeq" id="WP_216469698.1">
    <property type="nucleotide sequence ID" value="NZ_JAHLQI010000002.1"/>
</dbReference>
<evidence type="ECO:0000313" key="4">
    <source>
        <dbReference type="Proteomes" id="UP000783588"/>
    </source>
</evidence>
<keyword evidence="4" id="KW-1185">Reference proteome</keyword>
<feature type="transmembrane region" description="Helical" evidence="1">
    <location>
        <begin position="74"/>
        <end position="98"/>
    </location>
</feature>
<evidence type="ECO:0000313" key="3">
    <source>
        <dbReference type="EMBL" id="MBU5490051.1"/>
    </source>
</evidence>
<sequence>MTRQEQLQEQMEDTVFALLMNEVMQRESAHIWTEYQAEKEAGHDLSVPEDTDRRMRAFIRRQFRRKRHRNARKTILHVMQVSAAVFCVLTIVSATAFASSPTFRENVLHLVEKSTKTGTAYSFSDGYNQTMPSEYTDTVVQSFSVRWLPDGLTFQKEERTQSTIIDTFAAADGRYLTIQKATGAAMTASIDTEGAQTSQTKIHGNTAQVAEKDGMVTVTWTDALRVSIYCVTAQNIDTQDVLKTAEQIQ</sequence>
<evidence type="ECO:0000259" key="2">
    <source>
        <dbReference type="Pfam" id="PF14285"/>
    </source>
</evidence>
<dbReference type="InterPro" id="IPR025377">
    <property type="entry name" value="DUF4367"/>
</dbReference>
<dbReference type="EMBL" id="JAHLQI010000002">
    <property type="protein sequence ID" value="MBU5490051.1"/>
    <property type="molecule type" value="Genomic_DNA"/>
</dbReference>
<reference evidence="3 4" key="1">
    <citation type="submission" date="2021-06" db="EMBL/GenBank/DDBJ databases">
        <authorList>
            <person name="Sun Q."/>
            <person name="Li D."/>
        </authorList>
    </citation>
    <scope>NUCLEOTIDE SEQUENCE [LARGE SCALE GENOMIC DNA]</scope>
    <source>
        <strain evidence="3 4">MSJd-7</strain>
    </source>
</reference>
<dbReference type="Pfam" id="PF14285">
    <property type="entry name" value="DUF4367"/>
    <property type="match status" value="1"/>
</dbReference>
<keyword evidence="1" id="KW-0812">Transmembrane</keyword>
<feature type="domain" description="DUF4367" evidence="2">
    <location>
        <begin position="144"/>
        <end position="248"/>
    </location>
</feature>
<protein>
    <submittedName>
        <fullName evidence="3">DUF4367 domain-containing protein</fullName>
    </submittedName>
</protein>
<keyword evidence="1" id="KW-0472">Membrane</keyword>
<name>A0ABS6EQU8_9FIRM</name>
<proteinExistence type="predicted"/>
<evidence type="ECO:0000256" key="1">
    <source>
        <dbReference type="SAM" id="Phobius"/>
    </source>
</evidence>
<comment type="caution">
    <text evidence="3">The sequence shown here is derived from an EMBL/GenBank/DDBJ whole genome shotgun (WGS) entry which is preliminary data.</text>
</comment>